<protein>
    <submittedName>
        <fullName evidence="3">Cell division protein</fullName>
    </submittedName>
</protein>
<evidence type="ECO:0000256" key="1">
    <source>
        <dbReference type="ARBA" id="ARBA00022741"/>
    </source>
</evidence>
<keyword evidence="2" id="KW-0342">GTP-binding</keyword>
<sequence>MENISKNAKIIGIGNEGISNLESIYNVVKENMDTEKININQDVDKEYVRQLLDGVDILLLTYSTEDKRAVDIVKAISFMAGERRVLSIGLNSSEKEHKEELGLNQEFLINEENCNEIMNIINLMIEAVSDFCMISIDLTDLKELFASEGGIKYSFNKFDISKSEGDIAEELISNIKEVGTDFIEKKGILLVEMDNSESTIVFLNNVLTEIQEKSPSTYEIIFSLYMRESSKNEVKFGLVYN</sequence>
<evidence type="ECO:0000256" key="2">
    <source>
        <dbReference type="ARBA" id="ARBA00023134"/>
    </source>
</evidence>
<name>A0ABR7JPK1_9FIRM</name>
<comment type="caution">
    <text evidence="3">The sequence shown here is derived from an EMBL/GenBank/DDBJ whole genome shotgun (WGS) entry which is preliminary data.</text>
</comment>
<keyword evidence="4" id="KW-1185">Reference proteome</keyword>
<proteinExistence type="predicted"/>
<dbReference type="EMBL" id="JACRWE010000003">
    <property type="protein sequence ID" value="MBC5996850.1"/>
    <property type="molecule type" value="Genomic_DNA"/>
</dbReference>
<evidence type="ECO:0000313" key="4">
    <source>
        <dbReference type="Proteomes" id="UP000609849"/>
    </source>
</evidence>
<gene>
    <name evidence="3" type="ORF">H8923_08765</name>
</gene>
<reference evidence="3 4" key="1">
    <citation type="submission" date="2020-08" db="EMBL/GenBank/DDBJ databases">
        <authorList>
            <person name="Liu C."/>
            <person name="Sun Q."/>
        </authorList>
    </citation>
    <scope>NUCLEOTIDE SEQUENCE [LARGE SCALE GENOMIC DNA]</scope>
    <source>
        <strain evidence="3 4">NSJ-18</strain>
    </source>
</reference>
<dbReference type="Gene3D" id="3.30.1330.20">
    <property type="entry name" value="Tubulin/FtsZ, C-terminal domain"/>
    <property type="match status" value="1"/>
</dbReference>
<accession>A0ABR7JPK1</accession>
<keyword evidence="3" id="KW-0132">Cell division</keyword>
<dbReference type="InterPro" id="IPR037103">
    <property type="entry name" value="Tubulin/FtsZ-like_C"/>
</dbReference>
<organism evidence="3 4">
    <name type="scientific">Romboutsia faecis</name>
    <dbReference type="NCBI Taxonomy" id="2764597"/>
    <lineage>
        <taxon>Bacteria</taxon>
        <taxon>Bacillati</taxon>
        <taxon>Bacillota</taxon>
        <taxon>Clostridia</taxon>
        <taxon>Peptostreptococcales</taxon>
        <taxon>Peptostreptococcaceae</taxon>
        <taxon>Romboutsia</taxon>
    </lineage>
</organism>
<dbReference type="Proteomes" id="UP000609849">
    <property type="component" value="Unassembled WGS sequence"/>
</dbReference>
<keyword evidence="3" id="KW-0131">Cell cycle</keyword>
<dbReference type="RefSeq" id="WP_153971682.1">
    <property type="nucleotide sequence ID" value="NZ_JACRWE010000003.1"/>
</dbReference>
<keyword evidence="1" id="KW-0547">Nucleotide-binding</keyword>
<dbReference type="GO" id="GO:0051301">
    <property type="term" value="P:cell division"/>
    <property type="evidence" value="ECO:0007669"/>
    <property type="project" value="UniProtKB-KW"/>
</dbReference>
<evidence type="ECO:0000313" key="3">
    <source>
        <dbReference type="EMBL" id="MBC5996850.1"/>
    </source>
</evidence>